<evidence type="ECO:0000313" key="2">
    <source>
        <dbReference type="EMBL" id="HED10766.1"/>
    </source>
</evidence>
<dbReference type="Proteomes" id="UP000886005">
    <property type="component" value="Unassembled WGS sequence"/>
</dbReference>
<evidence type="ECO:0000256" key="1">
    <source>
        <dbReference type="SAM" id="Phobius"/>
    </source>
</evidence>
<comment type="caution">
    <text evidence="2">The sequence shown here is derived from an EMBL/GenBank/DDBJ whole genome shotgun (WGS) entry which is preliminary data.</text>
</comment>
<reference evidence="2" key="1">
    <citation type="journal article" date="2020" name="mSystems">
        <title>Genome- and Community-Level Interaction Insights into Carbon Utilization and Element Cycling Functions of Hydrothermarchaeota in Hydrothermal Sediment.</title>
        <authorList>
            <person name="Zhou Z."/>
            <person name="Liu Y."/>
            <person name="Xu W."/>
            <person name="Pan J."/>
            <person name="Luo Z.H."/>
            <person name="Li M."/>
        </authorList>
    </citation>
    <scope>NUCLEOTIDE SEQUENCE [LARGE SCALE GENOMIC DNA]</scope>
    <source>
        <strain evidence="2">HyVt-456</strain>
    </source>
</reference>
<name>A0A7V1LMN5_CALAY</name>
<protein>
    <recommendedName>
        <fullName evidence="3">Cell division protein FtsL</fullName>
    </recommendedName>
</protein>
<organism evidence="2">
    <name type="scientific">Caldithrix abyssi</name>
    <dbReference type="NCBI Taxonomy" id="187145"/>
    <lineage>
        <taxon>Bacteria</taxon>
        <taxon>Pseudomonadati</taxon>
        <taxon>Calditrichota</taxon>
        <taxon>Calditrichia</taxon>
        <taxon>Calditrichales</taxon>
        <taxon>Calditrichaceae</taxon>
        <taxon>Caldithrix</taxon>
    </lineage>
</organism>
<evidence type="ECO:0008006" key="3">
    <source>
        <dbReference type="Google" id="ProtNLM"/>
    </source>
</evidence>
<keyword evidence="1" id="KW-0472">Membrane</keyword>
<sequence>MPALAQENKITRLLVGTGFFALLITAFALYVHQSTRIEVMMQETHMLYEQRRVLISETETLQAEVSRLSNVDRISSIAAREFGLVFDDGARPRVRLNGSSDLTRLQEEWKEARPAVEKRKPDSQK</sequence>
<dbReference type="EMBL" id="DRLD01000242">
    <property type="protein sequence ID" value="HED10766.1"/>
    <property type="molecule type" value="Genomic_DNA"/>
</dbReference>
<accession>A0A7V1LMN5</accession>
<dbReference type="AlphaFoldDB" id="A0A7V1LMN5"/>
<keyword evidence="1" id="KW-0812">Transmembrane</keyword>
<keyword evidence="1" id="KW-1133">Transmembrane helix</keyword>
<feature type="transmembrane region" description="Helical" evidence="1">
    <location>
        <begin position="12"/>
        <end position="31"/>
    </location>
</feature>
<proteinExistence type="predicted"/>
<gene>
    <name evidence="2" type="ORF">ENJ10_08760</name>
</gene>